<keyword evidence="2" id="KW-1185">Reference proteome</keyword>
<accession>A0ABP6GFB0</accession>
<proteinExistence type="predicted"/>
<dbReference type="Proteomes" id="UP001500886">
    <property type="component" value="Unassembled WGS sequence"/>
</dbReference>
<dbReference type="EMBL" id="BAAASL010000015">
    <property type="protein sequence ID" value="GAA2720519.1"/>
    <property type="molecule type" value="Genomic_DNA"/>
</dbReference>
<comment type="caution">
    <text evidence="1">The sequence shown here is derived from an EMBL/GenBank/DDBJ whole genome shotgun (WGS) entry which is preliminary data.</text>
</comment>
<sequence length="114" mass="12876">MSEHTRTSWIEVDAATELVPENRRTELLEVIKSADWVPVHGTHPFSQGYAVRTALTRVPNALETTYSQMWTVPQPEGRTYAVIGLRTSLQELFFLDDGDRSMQCVLIRPVSNAS</sequence>
<gene>
    <name evidence="1" type="ORF">GCM10010315_41120</name>
</gene>
<dbReference type="RefSeq" id="WP_344436848.1">
    <property type="nucleotide sequence ID" value="NZ_BAAASL010000015.1"/>
</dbReference>
<reference evidence="2" key="1">
    <citation type="journal article" date="2019" name="Int. J. Syst. Evol. Microbiol.">
        <title>The Global Catalogue of Microorganisms (GCM) 10K type strain sequencing project: providing services to taxonomists for standard genome sequencing and annotation.</title>
        <authorList>
            <consortium name="The Broad Institute Genomics Platform"/>
            <consortium name="The Broad Institute Genome Sequencing Center for Infectious Disease"/>
            <person name="Wu L."/>
            <person name="Ma J."/>
        </authorList>
    </citation>
    <scope>NUCLEOTIDE SEQUENCE [LARGE SCALE GENOMIC DNA]</scope>
    <source>
        <strain evidence="2">JCM 4542</strain>
    </source>
</reference>
<evidence type="ECO:0000313" key="2">
    <source>
        <dbReference type="Proteomes" id="UP001500886"/>
    </source>
</evidence>
<evidence type="ECO:0008006" key="3">
    <source>
        <dbReference type="Google" id="ProtNLM"/>
    </source>
</evidence>
<evidence type="ECO:0000313" key="1">
    <source>
        <dbReference type="EMBL" id="GAA2720519.1"/>
    </source>
</evidence>
<name>A0ABP6GFB0_9ACTN</name>
<protein>
    <recommendedName>
        <fullName evidence="3">Head-tail adaptor protein</fullName>
    </recommendedName>
</protein>
<organism evidence="1 2">
    <name type="scientific">Streptomyces luteosporeus</name>
    <dbReference type="NCBI Taxonomy" id="173856"/>
    <lineage>
        <taxon>Bacteria</taxon>
        <taxon>Bacillati</taxon>
        <taxon>Actinomycetota</taxon>
        <taxon>Actinomycetes</taxon>
        <taxon>Kitasatosporales</taxon>
        <taxon>Streptomycetaceae</taxon>
        <taxon>Streptomyces</taxon>
    </lineage>
</organism>